<gene>
    <name evidence="1" type="ORF">COLO4_03412</name>
</gene>
<sequence length="48" mass="5211">MVGISPRRLALCRKFNGLLPVGPVRVGWQYALFAPAAAGGSVREREQD</sequence>
<dbReference type="Proteomes" id="UP000187203">
    <property type="component" value="Unassembled WGS sequence"/>
</dbReference>
<evidence type="ECO:0000313" key="1">
    <source>
        <dbReference type="EMBL" id="OMP12192.1"/>
    </source>
</evidence>
<proteinExistence type="predicted"/>
<dbReference type="EMBL" id="AWUE01009718">
    <property type="protein sequence ID" value="OMP12192.1"/>
    <property type="molecule type" value="Genomic_DNA"/>
</dbReference>
<organism evidence="1 2">
    <name type="scientific">Corchorus olitorius</name>
    <dbReference type="NCBI Taxonomy" id="93759"/>
    <lineage>
        <taxon>Eukaryota</taxon>
        <taxon>Viridiplantae</taxon>
        <taxon>Streptophyta</taxon>
        <taxon>Embryophyta</taxon>
        <taxon>Tracheophyta</taxon>
        <taxon>Spermatophyta</taxon>
        <taxon>Magnoliopsida</taxon>
        <taxon>eudicotyledons</taxon>
        <taxon>Gunneridae</taxon>
        <taxon>Pentapetalae</taxon>
        <taxon>rosids</taxon>
        <taxon>malvids</taxon>
        <taxon>Malvales</taxon>
        <taxon>Malvaceae</taxon>
        <taxon>Grewioideae</taxon>
        <taxon>Apeibeae</taxon>
        <taxon>Corchorus</taxon>
    </lineage>
</organism>
<keyword evidence="2" id="KW-1185">Reference proteome</keyword>
<protein>
    <submittedName>
        <fullName evidence="1">Uncharacterized protein</fullName>
    </submittedName>
</protein>
<name>A0A1R3KYP0_9ROSI</name>
<accession>A0A1R3KYP0</accession>
<dbReference type="AlphaFoldDB" id="A0A1R3KYP0"/>
<comment type="caution">
    <text evidence="1">The sequence shown here is derived from an EMBL/GenBank/DDBJ whole genome shotgun (WGS) entry which is preliminary data.</text>
</comment>
<evidence type="ECO:0000313" key="2">
    <source>
        <dbReference type="Proteomes" id="UP000187203"/>
    </source>
</evidence>
<reference evidence="2" key="1">
    <citation type="submission" date="2013-09" db="EMBL/GenBank/DDBJ databases">
        <title>Corchorus olitorius genome sequencing.</title>
        <authorList>
            <person name="Alam M."/>
            <person name="Haque M.S."/>
            <person name="Islam M.S."/>
            <person name="Emdad E.M."/>
            <person name="Islam M.M."/>
            <person name="Ahmed B."/>
            <person name="Halim A."/>
            <person name="Hossen Q.M.M."/>
            <person name="Hossain M.Z."/>
            <person name="Ahmed R."/>
            <person name="Khan M.M."/>
            <person name="Islam R."/>
            <person name="Rashid M.M."/>
            <person name="Khan S.A."/>
            <person name="Rahman M.S."/>
            <person name="Alam M."/>
            <person name="Yahiya A.S."/>
            <person name="Khan M.S."/>
            <person name="Azam M.S."/>
            <person name="Haque T."/>
            <person name="Lashkar M.Z.H."/>
            <person name="Akhand A.I."/>
            <person name="Morshed G."/>
            <person name="Roy S."/>
            <person name="Uddin K.S."/>
            <person name="Rabeya T."/>
            <person name="Hossain A.S."/>
            <person name="Chowdhury A."/>
            <person name="Snigdha A.R."/>
            <person name="Mortoza M.S."/>
            <person name="Matin S.A."/>
            <person name="Hoque S.M.E."/>
            <person name="Islam M.K."/>
            <person name="Roy D.K."/>
            <person name="Haider R."/>
            <person name="Moosa M.M."/>
            <person name="Elias S.M."/>
            <person name="Hasan A.M."/>
            <person name="Jahan S."/>
            <person name="Shafiuddin M."/>
            <person name="Mahmood N."/>
            <person name="Shommy N.S."/>
        </authorList>
    </citation>
    <scope>NUCLEOTIDE SEQUENCE [LARGE SCALE GENOMIC DNA]</scope>
    <source>
        <strain evidence="2">cv. O-4</strain>
    </source>
</reference>